<dbReference type="EMBL" id="GU943047">
    <property type="protein sequence ID" value="ADD94865.1"/>
    <property type="molecule type" value="Genomic_DNA"/>
</dbReference>
<reference evidence="2" key="1">
    <citation type="journal article" date="2010" name="ISME J.">
        <title>Metagenome of the Mediterranean deep chlorophyll maximum studied by direct and fosmid library 454 pyrosequencing.</title>
        <authorList>
            <person name="Ghai R."/>
            <person name="Martin-Cuadrado A.B."/>
            <person name="Molto A.G."/>
            <person name="Heredia I.G."/>
            <person name="Cabrera R."/>
            <person name="Martin J."/>
            <person name="Verdu M."/>
            <person name="Deschamps P."/>
            <person name="Moreira D."/>
            <person name="Lopez-Garcia P."/>
            <person name="Mira A."/>
            <person name="Rodriguez-Valera F."/>
        </authorList>
    </citation>
    <scope>NUCLEOTIDE SEQUENCE</scope>
</reference>
<feature type="compositionally biased region" description="Polar residues" evidence="1">
    <location>
        <begin position="246"/>
        <end position="262"/>
    </location>
</feature>
<name>D6PGL4_9BACT</name>
<dbReference type="InterPro" id="IPR016084">
    <property type="entry name" value="Haem_Oase-like_multi-hlx"/>
</dbReference>
<evidence type="ECO:0000256" key="1">
    <source>
        <dbReference type="SAM" id="MobiDB-lite"/>
    </source>
</evidence>
<proteinExistence type="predicted"/>
<organism evidence="2">
    <name type="scientific">uncultured marine bacterium MedDCM-OCT-S04-C72</name>
    <dbReference type="NCBI Taxonomy" id="743060"/>
    <lineage>
        <taxon>Bacteria</taxon>
        <taxon>environmental samples</taxon>
    </lineage>
</organism>
<sequence length="262" mass="29092">MELRRHPLPQSITSIADLRLFMEHHVFAVWDFMLLLKSLQQHLAPSGVPWVPPRHPEIAGLVNSLVAEEECDVLPDSLGEPLHLCHFAIYRRAMVEIGADTVVIDAVLQQASRGDLAGAVRHRGIPASSARFLRTTQELISSGEVHALAAAFAYGRELLVPDLFRGLLDRLIVLELPCPTLRWYLERHITLDGDSHGPLAETMVLTLAGNDPAAHQTVRTVRRQVLADRAAFWDAIELQLRERPPSNRSGGQHSQMLCSGLT</sequence>
<feature type="region of interest" description="Disordered" evidence="1">
    <location>
        <begin position="243"/>
        <end position="262"/>
    </location>
</feature>
<dbReference type="Gene3D" id="1.20.910.10">
    <property type="entry name" value="Heme oxygenase-like"/>
    <property type="match status" value="1"/>
</dbReference>
<dbReference type="Pfam" id="PF11251">
    <property type="entry name" value="DUF3050"/>
    <property type="match status" value="1"/>
</dbReference>
<dbReference type="InterPro" id="IPR024423">
    <property type="entry name" value="DUF3050"/>
</dbReference>
<evidence type="ECO:0008006" key="3">
    <source>
        <dbReference type="Google" id="ProtNLM"/>
    </source>
</evidence>
<dbReference type="AlphaFoldDB" id="D6PGL4"/>
<protein>
    <recommendedName>
        <fullName evidence="3">Heme oxygenase</fullName>
    </recommendedName>
</protein>
<evidence type="ECO:0000313" key="2">
    <source>
        <dbReference type="EMBL" id="ADD94865.1"/>
    </source>
</evidence>
<accession>D6PGL4</accession>